<dbReference type="Proteomes" id="UP001262889">
    <property type="component" value="Unassembled WGS sequence"/>
</dbReference>
<protein>
    <recommendedName>
        <fullName evidence="4 10">4-alpha-glucanotransferase</fullName>
        <ecNumber evidence="3 10">2.4.1.25</ecNumber>
    </recommendedName>
    <alternativeName>
        <fullName evidence="8 10">Amylomaltase</fullName>
    </alternativeName>
    <alternativeName>
        <fullName evidence="9 10">Disproportionating enzyme</fullName>
    </alternativeName>
</protein>
<evidence type="ECO:0000256" key="6">
    <source>
        <dbReference type="ARBA" id="ARBA00022679"/>
    </source>
</evidence>
<dbReference type="InterPro" id="IPR003385">
    <property type="entry name" value="Glyco_hydro_77"/>
</dbReference>
<reference evidence="11 12" key="1">
    <citation type="submission" date="2023-09" db="EMBL/GenBank/DDBJ databases">
        <authorList>
            <person name="Rey-Velasco X."/>
        </authorList>
    </citation>
    <scope>NUCLEOTIDE SEQUENCE [LARGE SCALE GENOMIC DNA]</scope>
    <source>
        <strain evidence="11 12">F363</strain>
    </source>
</reference>
<gene>
    <name evidence="11" type="primary">malQ</name>
    <name evidence="11" type="ORF">RM553_14625</name>
</gene>
<evidence type="ECO:0000256" key="8">
    <source>
        <dbReference type="ARBA" id="ARBA00031423"/>
    </source>
</evidence>
<keyword evidence="6 10" id="KW-0808">Transferase</keyword>
<evidence type="ECO:0000313" key="12">
    <source>
        <dbReference type="Proteomes" id="UP001262889"/>
    </source>
</evidence>
<dbReference type="NCBIfam" id="NF011079">
    <property type="entry name" value="PRK14508.1-2"/>
    <property type="match status" value="1"/>
</dbReference>
<dbReference type="InterPro" id="IPR017853">
    <property type="entry name" value="GH"/>
</dbReference>
<dbReference type="NCBIfam" id="TIGR00217">
    <property type="entry name" value="malQ"/>
    <property type="match status" value="1"/>
</dbReference>
<evidence type="ECO:0000256" key="10">
    <source>
        <dbReference type="RuleBase" id="RU361207"/>
    </source>
</evidence>
<dbReference type="Pfam" id="PF02446">
    <property type="entry name" value="Glyco_hydro_77"/>
    <property type="match status" value="1"/>
</dbReference>
<evidence type="ECO:0000256" key="4">
    <source>
        <dbReference type="ARBA" id="ARBA00020295"/>
    </source>
</evidence>
<dbReference type="EMBL" id="JAVRHQ010000020">
    <property type="protein sequence ID" value="MDT0644069.1"/>
    <property type="molecule type" value="Genomic_DNA"/>
</dbReference>
<evidence type="ECO:0000313" key="11">
    <source>
        <dbReference type="EMBL" id="MDT0644069.1"/>
    </source>
</evidence>
<evidence type="ECO:0000256" key="1">
    <source>
        <dbReference type="ARBA" id="ARBA00000439"/>
    </source>
</evidence>
<name>A0ABU3CCK2_9FLAO</name>
<evidence type="ECO:0000256" key="2">
    <source>
        <dbReference type="ARBA" id="ARBA00005684"/>
    </source>
</evidence>
<evidence type="ECO:0000256" key="3">
    <source>
        <dbReference type="ARBA" id="ARBA00012560"/>
    </source>
</evidence>
<evidence type="ECO:0000256" key="7">
    <source>
        <dbReference type="ARBA" id="ARBA00023277"/>
    </source>
</evidence>
<comment type="catalytic activity">
    <reaction evidence="1 10">
        <text>Transfers a segment of a (1-&gt;4)-alpha-D-glucan to a new position in an acceptor, which may be glucose or a (1-&gt;4)-alpha-D-glucan.</text>
        <dbReference type="EC" id="2.4.1.25"/>
    </reaction>
</comment>
<comment type="caution">
    <text evidence="11">The sequence shown here is derived from an EMBL/GenBank/DDBJ whole genome shotgun (WGS) entry which is preliminary data.</text>
</comment>
<sequence>MDLKRSSGILLHITSLPSGYGIGDMGPSAYNFVNFLKESGHHYWQLLPLNPTHSAYYHSPYSSYSAFAGNPLLISPQLLVEQEFLNVDEVSKPKKTSSKKVNFKAVEEYKVGLLEQAFKNYKISKTSSATFKKFCNKHRQWLEDFALFQVFTKEFGRGWTTWPSEIKSREDRAIKKAYKDYAEEIEKEKFFQFLFFQQWEALVKYAHQNKISFIGDIPFYVNHESADCWAHTEYFKLNEKKEPTHVSGVPPDYFSETGQLWGTPVFNWKILQQNNFDWWVQRLKQNLLLFDVVRLDHFRAFSAYWEVPAEEETAINGKWIKTPGTQFFRLIKKEFPEMPFIAEDLGSLDEPVYKLLERFNFPGMNVLHFAFGEEKADNPYLPFNHKPHSIVYTGTHDNNTTHGWYESLDKTAKKHLKQYSGKKINKKSVHTVLHEMALKSVSKVAVFPLQDLIGLGEEAIMNTPGTVKNNWTWRVKQEEIPVESAKEFREKNILFGRFKEPVVKKKKRKKSRS</sequence>
<dbReference type="GO" id="GO:0004134">
    <property type="term" value="F:4-alpha-glucanotransferase activity"/>
    <property type="evidence" value="ECO:0007669"/>
    <property type="project" value="UniProtKB-EC"/>
</dbReference>
<evidence type="ECO:0000256" key="5">
    <source>
        <dbReference type="ARBA" id="ARBA00022676"/>
    </source>
</evidence>
<keyword evidence="12" id="KW-1185">Reference proteome</keyword>
<keyword evidence="5 10" id="KW-0328">Glycosyltransferase</keyword>
<evidence type="ECO:0000256" key="9">
    <source>
        <dbReference type="ARBA" id="ARBA00031501"/>
    </source>
</evidence>
<dbReference type="NCBIfam" id="NF011080">
    <property type="entry name" value="PRK14508.1-3"/>
    <property type="match status" value="1"/>
</dbReference>
<dbReference type="PANTHER" id="PTHR32438:SF5">
    <property type="entry name" value="4-ALPHA-GLUCANOTRANSFERASE DPE1, CHLOROPLASTIC_AMYLOPLASTIC"/>
    <property type="match status" value="1"/>
</dbReference>
<dbReference type="PANTHER" id="PTHR32438">
    <property type="entry name" value="4-ALPHA-GLUCANOTRANSFERASE DPE1, CHLOROPLASTIC/AMYLOPLASTIC"/>
    <property type="match status" value="1"/>
</dbReference>
<accession>A0ABU3CCK2</accession>
<proteinExistence type="inferred from homology"/>
<comment type="similarity">
    <text evidence="2 10">Belongs to the disproportionating enzyme family.</text>
</comment>
<organism evidence="11 12">
    <name type="scientific">Autumnicola tepida</name>
    <dbReference type="NCBI Taxonomy" id="3075595"/>
    <lineage>
        <taxon>Bacteria</taxon>
        <taxon>Pseudomonadati</taxon>
        <taxon>Bacteroidota</taxon>
        <taxon>Flavobacteriia</taxon>
        <taxon>Flavobacteriales</taxon>
        <taxon>Flavobacteriaceae</taxon>
        <taxon>Autumnicola</taxon>
    </lineage>
</organism>
<dbReference type="RefSeq" id="WP_311535687.1">
    <property type="nucleotide sequence ID" value="NZ_JAVRHQ010000020.1"/>
</dbReference>
<keyword evidence="7 10" id="KW-0119">Carbohydrate metabolism</keyword>
<dbReference type="Gene3D" id="3.20.20.80">
    <property type="entry name" value="Glycosidases"/>
    <property type="match status" value="1"/>
</dbReference>
<dbReference type="SUPFAM" id="SSF51445">
    <property type="entry name" value="(Trans)glycosidases"/>
    <property type="match status" value="1"/>
</dbReference>
<dbReference type="EC" id="2.4.1.25" evidence="3 10"/>